<keyword evidence="14" id="KW-1185">Reference proteome</keyword>
<keyword evidence="8" id="KW-0249">Electron transport</keyword>
<name>A0LSG2_ACIC1</name>
<keyword evidence="9 12" id="KW-1133">Transmembrane helix</keyword>
<feature type="transmembrane region" description="Helical" evidence="12">
    <location>
        <begin position="197"/>
        <end position="219"/>
    </location>
</feature>
<dbReference type="GO" id="GO:0009055">
    <property type="term" value="F:electron transfer activity"/>
    <property type="evidence" value="ECO:0007669"/>
    <property type="project" value="TreeGrafter"/>
</dbReference>
<evidence type="ECO:0000313" key="13">
    <source>
        <dbReference type="EMBL" id="ABK52372.1"/>
    </source>
</evidence>
<dbReference type="EMBL" id="CP000481">
    <property type="protein sequence ID" value="ABK52372.1"/>
    <property type="molecule type" value="Genomic_DNA"/>
</dbReference>
<dbReference type="PANTHER" id="PTHR43141">
    <property type="entry name" value="CYTOCHROME BD2 SUBUNIT II"/>
    <property type="match status" value="1"/>
</dbReference>
<feature type="transmembrane region" description="Helical" evidence="12">
    <location>
        <begin position="260"/>
        <end position="284"/>
    </location>
</feature>
<evidence type="ECO:0000256" key="8">
    <source>
        <dbReference type="ARBA" id="ARBA00022982"/>
    </source>
</evidence>
<dbReference type="eggNOG" id="COG1294">
    <property type="taxonomic scope" value="Bacteria"/>
</dbReference>
<dbReference type="GO" id="GO:0070069">
    <property type="term" value="C:cytochrome complex"/>
    <property type="evidence" value="ECO:0007669"/>
    <property type="project" value="TreeGrafter"/>
</dbReference>
<evidence type="ECO:0000256" key="4">
    <source>
        <dbReference type="ARBA" id="ARBA00022475"/>
    </source>
</evidence>
<proteinExistence type="inferred from homology"/>
<keyword evidence="4" id="KW-1003">Cell membrane</keyword>
<feature type="transmembrane region" description="Helical" evidence="12">
    <location>
        <begin position="59"/>
        <end position="78"/>
    </location>
</feature>
<evidence type="ECO:0000256" key="9">
    <source>
        <dbReference type="ARBA" id="ARBA00022989"/>
    </source>
</evidence>
<comment type="similarity">
    <text evidence="2">Belongs to the cytochrome ubiquinol oxidase subunit 2 family.</text>
</comment>
<accession>A0LSG2</accession>
<keyword evidence="3" id="KW-0813">Transport</keyword>
<evidence type="ECO:0000256" key="5">
    <source>
        <dbReference type="ARBA" id="ARBA00022617"/>
    </source>
</evidence>
<dbReference type="PIRSF" id="PIRSF000267">
    <property type="entry name" value="Cyt_oxidse_sub2"/>
    <property type="match status" value="1"/>
</dbReference>
<dbReference type="GO" id="GO:0019646">
    <property type="term" value="P:aerobic electron transport chain"/>
    <property type="evidence" value="ECO:0007669"/>
    <property type="project" value="TreeGrafter"/>
</dbReference>
<dbReference type="Proteomes" id="UP000008221">
    <property type="component" value="Chromosome"/>
</dbReference>
<feature type="transmembrane region" description="Helical" evidence="12">
    <location>
        <begin position="163"/>
        <end position="185"/>
    </location>
</feature>
<keyword evidence="11 12" id="KW-0472">Membrane</keyword>
<sequence>MSFGVLDTTWFSLIGLLWAGYLFLEGFDFGVALITPLVSKDEIDRRMCLNSVGPFWDGNEVWLIVAGGATFAAFPLWYARLFSGFYLALFLILLALIARGVSFEFRNKDHRPAWRRTWDWANFLGSLIPPAVWGVAFTNLVVGLPLDSGGVYRGGLAGLLHPIAVLGGAATVALVSFHGANFLLLKTSSGLAHRTRSVAVPLGVAATLLTGAVVLAVALTRGKALPEALPGVVPLAMAVAGVAGVAAGTFLVARARDGAAFAATGGSLLLTMGAVFARMFPTVFPDFHHPAHSVTIAAAASGHYTLVVMTIVAAIFTPLVLAYQGWTYWVFRRRLMRPTTGSGATGSA</sequence>
<dbReference type="FunCoup" id="A0LSG2">
    <property type="interactions" value="75"/>
</dbReference>
<evidence type="ECO:0000256" key="1">
    <source>
        <dbReference type="ARBA" id="ARBA00004651"/>
    </source>
</evidence>
<keyword evidence="10" id="KW-0408">Iron</keyword>
<dbReference type="EC" id="1.10.3.-" evidence="13"/>
<evidence type="ECO:0000256" key="7">
    <source>
        <dbReference type="ARBA" id="ARBA00022723"/>
    </source>
</evidence>
<feature type="transmembrane region" description="Helical" evidence="12">
    <location>
        <begin position="84"/>
        <end position="102"/>
    </location>
</feature>
<protein>
    <submittedName>
        <fullName evidence="13">Cytochrome bd quinol oxidase subunit 2 apoprotein</fullName>
        <ecNumber evidence="13">1.10.3.-</ecNumber>
    </submittedName>
</protein>
<dbReference type="STRING" id="351607.Acel_0599"/>
<keyword evidence="7" id="KW-0479">Metal-binding</keyword>
<reference evidence="13 14" key="1">
    <citation type="journal article" date="2009" name="Genome Res.">
        <title>Complete genome of the cellulolytic thermophile Acidothermus cellulolyticus 11B provides insights into its ecophysiological and evolutionary adaptations.</title>
        <authorList>
            <person name="Barabote R.D."/>
            <person name="Xie G."/>
            <person name="Leu D.H."/>
            <person name="Normand P."/>
            <person name="Necsulea A."/>
            <person name="Daubin V."/>
            <person name="Medigue C."/>
            <person name="Adney W.S."/>
            <person name="Xu X.C."/>
            <person name="Lapidus A."/>
            <person name="Parales R.E."/>
            <person name="Detter C."/>
            <person name="Pujic P."/>
            <person name="Bruce D."/>
            <person name="Lavire C."/>
            <person name="Challacombe J.F."/>
            <person name="Brettin T.S."/>
            <person name="Berry A.M."/>
        </authorList>
    </citation>
    <scope>NUCLEOTIDE SEQUENCE [LARGE SCALE GENOMIC DNA]</scope>
    <source>
        <strain evidence="14">ATCC 43068 / DSM 8971 / 11B</strain>
    </source>
</reference>
<keyword evidence="6 12" id="KW-0812">Transmembrane</keyword>
<evidence type="ECO:0000256" key="10">
    <source>
        <dbReference type="ARBA" id="ARBA00023004"/>
    </source>
</evidence>
<evidence type="ECO:0000313" key="14">
    <source>
        <dbReference type="Proteomes" id="UP000008221"/>
    </source>
</evidence>
<keyword evidence="13" id="KW-0560">Oxidoreductase</keyword>
<dbReference type="AlphaFoldDB" id="A0LSG2"/>
<feature type="transmembrane region" description="Helical" evidence="12">
    <location>
        <begin position="304"/>
        <end position="331"/>
    </location>
</feature>
<dbReference type="InParanoid" id="A0LSG2"/>
<comment type="subcellular location">
    <subcellularLocation>
        <location evidence="1">Cell membrane</location>
        <topology evidence="1">Multi-pass membrane protein</topology>
    </subcellularLocation>
</comment>
<evidence type="ECO:0000256" key="12">
    <source>
        <dbReference type="SAM" id="Phobius"/>
    </source>
</evidence>
<dbReference type="InterPro" id="IPR003317">
    <property type="entry name" value="Cyt-d_oxidase_su2"/>
</dbReference>
<feature type="transmembrane region" description="Helical" evidence="12">
    <location>
        <begin position="123"/>
        <end position="143"/>
    </location>
</feature>
<dbReference type="NCBIfam" id="TIGR00203">
    <property type="entry name" value="cydB"/>
    <property type="match status" value="1"/>
</dbReference>
<dbReference type="GO" id="GO:0016682">
    <property type="term" value="F:oxidoreductase activity, acting on diphenols and related substances as donors, oxygen as acceptor"/>
    <property type="evidence" value="ECO:0007669"/>
    <property type="project" value="TreeGrafter"/>
</dbReference>
<gene>
    <name evidence="13" type="ordered locus">Acel_0599</name>
</gene>
<dbReference type="OrthoDB" id="9776710at2"/>
<dbReference type="Pfam" id="PF02322">
    <property type="entry name" value="Cyt_bd_oxida_II"/>
    <property type="match status" value="1"/>
</dbReference>
<evidence type="ECO:0000256" key="11">
    <source>
        <dbReference type="ARBA" id="ARBA00023136"/>
    </source>
</evidence>
<evidence type="ECO:0000256" key="3">
    <source>
        <dbReference type="ARBA" id="ARBA00022448"/>
    </source>
</evidence>
<feature type="transmembrane region" description="Helical" evidence="12">
    <location>
        <begin position="231"/>
        <end position="253"/>
    </location>
</feature>
<dbReference type="GO" id="GO:0046872">
    <property type="term" value="F:metal ion binding"/>
    <property type="evidence" value="ECO:0007669"/>
    <property type="project" value="UniProtKB-KW"/>
</dbReference>
<feature type="transmembrane region" description="Helical" evidence="12">
    <location>
        <begin position="12"/>
        <end position="38"/>
    </location>
</feature>
<dbReference type="HOGENOM" id="CLU_049294_0_1_11"/>
<dbReference type="KEGG" id="ace:Acel_0599"/>
<dbReference type="PANTHER" id="PTHR43141:SF5">
    <property type="entry name" value="CYTOCHROME BD-I UBIQUINOL OXIDASE SUBUNIT 2"/>
    <property type="match status" value="1"/>
</dbReference>
<dbReference type="RefSeq" id="WP_011719435.1">
    <property type="nucleotide sequence ID" value="NC_008578.1"/>
</dbReference>
<evidence type="ECO:0000256" key="2">
    <source>
        <dbReference type="ARBA" id="ARBA00007543"/>
    </source>
</evidence>
<dbReference type="GO" id="GO:0005886">
    <property type="term" value="C:plasma membrane"/>
    <property type="evidence" value="ECO:0007669"/>
    <property type="project" value="UniProtKB-SubCell"/>
</dbReference>
<keyword evidence="5" id="KW-0349">Heme</keyword>
<organism evidence="13 14">
    <name type="scientific">Acidothermus cellulolyticus (strain ATCC 43068 / DSM 8971 / 11B)</name>
    <dbReference type="NCBI Taxonomy" id="351607"/>
    <lineage>
        <taxon>Bacteria</taxon>
        <taxon>Bacillati</taxon>
        <taxon>Actinomycetota</taxon>
        <taxon>Actinomycetes</taxon>
        <taxon>Acidothermales</taxon>
        <taxon>Acidothermaceae</taxon>
        <taxon>Acidothermus</taxon>
    </lineage>
</organism>
<evidence type="ECO:0000256" key="6">
    <source>
        <dbReference type="ARBA" id="ARBA00022692"/>
    </source>
</evidence>